<dbReference type="FunCoup" id="G3ASS6">
    <property type="interactions" value="70"/>
</dbReference>
<keyword evidence="1" id="KW-0489">Methyltransferase</keyword>
<dbReference type="PANTHER" id="PTHR13271">
    <property type="entry name" value="UNCHARACTERIZED PUTATIVE METHYLTRANSFERASE"/>
    <property type="match status" value="1"/>
</dbReference>
<proteinExistence type="predicted"/>
<evidence type="ECO:0000313" key="5">
    <source>
        <dbReference type="EMBL" id="EGW31140.1"/>
    </source>
</evidence>
<organism evidence="6">
    <name type="scientific">Spathaspora passalidarum (strain NRRL Y-27907 / 11-Y1)</name>
    <dbReference type="NCBI Taxonomy" id="619300"/>
    <lineage>
        <taxon>Eukaryota</taxon>
        <taxon>Fungi</taxon>
        <taxon>Dikarya</taxon>
        <taxon>Ascomycota</taxon>
        <taxon>Saccharomycotina</taxon>
        <taxon>Pichiomycetes</taxon>
        <taxon>Debaryomycetaceae</taxon>
        <taxon>Spathaspora</taxon>
    </lineage>
</organism>
<dbReference type="InterPro" id="IPR046341">
    <property type="entry name" value="SET_dom_sf"/>
</dbReference>
<dbReference type="eggNOG" id="KOG1337">
    <property type="taxonomic scope" value="Eukaryota"/>
</dbReference>
<keyword evidence="3" id="KW-0949">S-adenosyl-L-methionine</keyword>
<dbReference type="InterPro" id="IPR016852">
    <property type="entry name" value="SET_MeTrfase"/>
</dbReference>
<evidence type="ECO:0000313" key="6">
    <source>
        <dbReference type="Proteomes" id="UP000000709"/>
    </source>
</evidence>
<dbReference type="KEGG" id="spaa:SPAPADRAFT_142076"/>
<evidence type="ECO:0000256" key="1">
    <source>
        <dbReference type="ARBA" id="ARBA00022603"/>
    </source>
</evidence>
<dbReference type="OMA" id="YWGDYTI"/>
<dbReference type="PROSITE" id="PS50280">
    <property type="entry name" value="SET"/>
    <property type="match status" value="1"/>
</dbReference>
<dbReference type="GO" id="GO:0032259">
    <property type="term" value="P:methylation"/>
    <property type="evidence" value="ECO:0007669"/>
    <property type="project" value="UniProtKB-KW"/>
</dbReference>
<dbReference type="InterPro" id="IPR050600">
    <property type="entry name" value="SETD3_SETD6_MTase"/>
</dbReference>
<feature type="domain" description="SET" evidence="4">
    <location>
        <begin position="33"/>
        <end position="284"/>
    </location>
</feature>
<accession>G3ASS6</accession>
<evidence type="ECO:0000259" key="4">
    <source>
        <dbReference type="PROSITE" id="PS50280"/>
    </source>
</evidence>
<dbReference type="Gene3D" id="3.90.1410.10">
    <property type="entry name" value="set domain protein methyltransferase, domain 1"/>
    <property type="match status" value="1"/>
</dbReference>
<dbReference type="STRING" id="619300.G3ASS6"/>
<dbReference type="PANTHER" id="PTHR13271:SF47">
    <property type="entry name" value="ACTIN-HISTIDINE N-METHYLTRANSFERASE"/>
    <property type="match status" value="1"/>
</dbReference>
<dbReference type="PIRSF" id="PIRSF027158">
    <property type="entry name" value="Lys_MTase_YDR198C_prd"/>
    <property type="match status" value="1"/>
</dbReference>
<dbReference type="GO" id="GO:0016279">
    <property type="term" value="F:protein-lysine N-methyltransferase activity"/>
    <property type="evidence" value="ECO:0007669"/>
    <property type="project" value="EnsemblFungi"/>
</dbReference>
<dbReference type="InterPro" id="IPR001214">
    <property type="entry name" value="SET_dom"/>
</dbReference>
<dbReference type="Proteomes" id="UP000000709">
    <property type="component" value="Unassembled WGS sequence"/>
</dbReference>
<reference evidence="5 6" key="1">
    <citation type="journal article" date="2011" name="Proc. Natl. Acad. Sci. U.S.A.">
        <title>Comparative genomics of xylose-fermenting fungi for enhanced biofuel production.</title>
        <authorList>
            <person name="Wohlbach D.J."/>
            <person name="Kuo A."/>
            <person name="Sato T.K."/>
            <person name="Potts K.M."/>
            <person name="Salamov A.A."/>
            <person name="LaButti K.M."/>
            <person name="Sun H."/>
            <person name="Clum A."/>
            <person name="Pangilinan J.L."/>
            <person name="Lindquist E.A."/>
            <person name="Lucas S."/>
            <person name="Lapidus A."/>
            <person name="Jin M."/>
            <person name="Gunawan C."/>
            <person name="Balan V."/>
            <person name="Dale B.E."/>
            <person name="Jeffries T.W."/>
            <person name="Zinkel R."/>
            <person name="Barry K.W."/>
            <person name="Grigoriev I.V."/>
            <person name="Gasch A.P."/>
        </authorList>
    </citation>
    <scope>NUCLEOTIDE SEQUENCE [LARGE SCALE GENOMIC DNA]</scope>
    <source>
        <strain evidence="6">NRRL Y-27907 / 11-Y1</strain>
    </source>
</reference>
<dbReference type="HOGENOM" id="CLU_041939_0_0_1"/>
<evidence type="ECO:0000256" key="3">
    <source>
        <dbReference type="ARBA" id="ARBA00022691"/>
    </source>
</evidence>
<dbReference type="RefSeq" id="XP_007377173.1">
    <property type="nucleotide sequence ID" value="XM_007377111.1"/>
</dbReference>
<dbReference type="EMBL" id="GL996504">
    <property type="protein sequence ID" value="EGW31140.1"/>
    <property type="molecule type" value="Genomic_DNA"/>
</dbReference>
<dbReference type="AlphaFoldDB" id="G3ASS6"/>
<dbReference type="InParanoid" id="G3ASS6"/>
<sequence length="436" mass="50170">MIHLDTKLVSLLEWIHNTQDEKLKPSSYSYISPKLEVRDVKGSGRGIYTNGHLNKSELVIRIPPSFLLNTTTVLSHISKYNTIASLSTSNIYTPFETIHDEFTKIYESLTKEELLDLSSFQLLGMYITIETQRGKSSFWKPFLDMLPSIADFELMPLVWQINNQHDLLDLLPQPIRKTSEKVYTRFTSDYNTVTALLQTKIDNTEAVLPLDQFLLAWICINSRCLYMNLPTSKSASDNFTMAPYVDFLNHSPNDHCTLKIDGRGFQVFSTCAYSENEQVYLSYGPHSNDFLLCEYGFTISDNKWNDLDVTEYLRPLFTSEQKRFLKEHDYWGNYTVNKEGISFRTEVALAVLQENTPTESRKLMGLINGITDGVVFKLKSDILLKTILNKVIHEAEQYKHLEFNNETDLVTRERKKVIGGLYNDRVTIATNVLSNL</sequence>
<dbReference type="InterPro" id="IPR044429">
    <property type="entry name" value="SETD4_SET"/>
</dbReference>
<keyword evidence="6" id="KW-1185">Reference proteome</keyword>
<dbReference type="OrthoDB" id="341421at2759"/>
<keyword evidence="2" id="KW-0808">Transferase</keyword>
<dbReference type="GeneID" id="18870419"/>
<dbReference type="CDD" id="cd19177">
    <property type="entry name" value="SET_SETD4"/>
    <property type="match status" value="1"/>
</dbReference>
<dbReference type="SUPFAM" id="SSF82199">
    <property type="entry name" value="SET domain"/>
    <property type="match status" value="1"/>
</dbReference>
<name>G3ASS6_SPAPN</name>
<dbReference type="Pfam" id="PF00856">
    <property type="entry name" value="SET"/>
    <property type="match status" value="1"/>
</dbReference>
<gene>
    <name evidence="5" type="ORF">SPAPADRAFT_142076</name>
</gene>
<protein>
    <recommendedName>
        <fullName evidence="4">SET domain-containing protein</fullName>
    </recommendedName>
</protein>
<evidence type="ECO:0000256" key="2">
    <source>
        <dbReference type="ARBA" id="ARBA00022679"/>
    </source>
</evidence>